<comment type="caution">
    <text evidence="3">The sequence shown here is derived from an EMBL/GenBank/DDBJ whole genome shotgun (WGS) entry which is preliminary data.</text>
</comment>
<comment type="similarity">
    <text evidence="1">Belongs to the LDH2/MDH2 oxidoreductase family.</text>
</comment>
<sequence>MVRIRLNDLKKFCKTALVKAGASEKDALTTAEVLSETEAWGTHSHGVKNLNNYIIKCEKGGASLTAQPTIVRESLSAALVDAHQSLGMISASYGMNLAIEKAEKTGIAIVNVTNSTHFGAAGYYSNMAAKRGMIGIAMSNVDPNMTLPGARCQAIGNSPFSYAAPSEKVPSVFLDIAMSNVAGLKVVKARNEGRTIPDTWIVDENGKPTTDPSIYPEKGALLPVGMHKGYGLAVMVELLTGVLSGAPTSTSGKILSWCFAPEIPNNVTHTFIAIDPRMILGTGDIAEETEGFARLLRDVPRADGCDRIYTPGEIEWEKHAVSERDGVEIPDDVLAELEKLAERSGIPLPTV</sequence>
<dbReference type="SUPFAM" id="SSF89733">
    <property type="entry name" value="L-sulfolactate dehydrogenase-like"/>
    <property type="match status" value="1"/>
</dbReference>
<dbReference type="PANTHER" id="PTHR11091:SF0">
    <property type="entry name" value="MALATE DEHYDROGENASE"/>
    <property type="match status" value="1"/>
</dbReference>
<dbReference type="InterPro" id="IPR043144">
    <property type="entry name" value="Mal/L-sulf/L-lact_DH-like_ah"/>
</dbReference>
<accession>A0AAE3FII3</accession>
<dbReference type="InterPro" id="IPR003767">
    <property type="entry name" value="Malate/L-lactate_DH-like"/>
</dbReference>
<dbReference type="Gene3D" id="3.30.1370.60">
    <property type="entry name" value="Hypothetical oxidoreductase yiak, domain 2"/>
    <property type="match status" value="1"/>
</dbReference>
<dbReference type="Proteomes" id="UP001139365">
    <property type="component" value="Unassembled WGS sequence"/>
</dbReference>
<evidence type="ECO:0000256" key="2">
    <source>
        <dbReference type="ARBA" id="ARBA00023002"/>
    </source>
</evidence>
<dbReference type="AlphaFoldDB" id="A0AAE3FII3"/>
<dbReference type="InterPro" id="IPR036111">
    <property type="entry name" value="Mal/L-sulfo/L-lacto_DH-like_sf"/>
</dbReference>
<dbReference type="EMBL" id="JALEMU010000154">
    <property type="protein sequence ID" value="MCI5756478.1"/>
    <property type="molecule type" value="Genomic_DNA"/>
</dbReference>
<evidence type="ECO:0000256" key="1">
    <source>
        <dbReference type="ARBA" id="ARBA00006056"/>
    </source>
</evidence>
<dbReference type="PANTHER" id="PTHR11091">
    <property type="entry name" value="OXIDOREDUCTASE-RELATED"/>
    <property type="match status" value="1"/>
</dbReference>
<dbReference type="GO" id="GO:0016491">
    <property type="term" value="F:oxidoreductase activity"/>
    <property type="evidence" value="ECO:0007669"/>
    <property type="project" value="UniProtKB-KW"/>
</dbReference>
<dbReference type="Gene3D" id="1.10.1530.10">
    <property type="match status" value="1"/>
</dbReference>
<keyword evidence="2" id="KW-0560">Oxidoreductase</keyword>
<dbReference type="InterPro" id="IPR043143">
    <property type="entry name" value="Mal/L-sulf/L-lact_DH-like_NADP"/>
</dbReference>
<organism evidence="3 4">
    <name type="scientific">Candidatus Colimorpha enterica</name>
    <dbReference type="NCBI Taxonomy" id="3083063"/>
    <lineage>
        <taxon>Bacteria</taxon>
        <taxon>Pseudomonadati</taxon>
        <taxon>Bacteroidota</taxon>
        <taxon>Bacteroidia</taxon>
        <taxon>Bacteroidales</taxon>
        <taxon>Candidatus Colimorpha</taxon>
    </lineage>
</organism>
<proteinExistence type="inferred from homology"/>
<dbReference type="Pfam" id="PF02615">
    <property type="entry name" value="Ldh_2"/>
    <property type="match status" value="1"/>
</dbReference>
<name>A0AAE3FII3_9BACT</name>
<reference evidence="3 4" key="1">
    <citation type="submission" date="2022-03" db="EMBL/GenBank/DDBJ databases">
        <title>Metagenome-assembled genomes from swine fecal metagenomes.</title>
        <authorList>
            <person name="Holman D.B."/>
            <person name="Kommadath A."/>
        </authorList>
    </citation>
    <scope>NUCLEOTIDE SEQUENCE [LARGE SCALE GENOMIC DNA]</scope>
    <source>
        <strain evidence="3">SUG147</strain>
    </source>
</reference>
<gene>
    <name evidence="3" type="ORF">MR241_09335</name>
</gene>
<evidence type="ECO:0000313" key="3">
    <source>
        <dbReference type="EMBL" id="MCI5756478.1"/>
    </source>
</evidence>
<evidence type="ECO:0000313" key="4">
    <source>
        <dbReference type="Proteomes" id="UP001139365"/>
    </source>
</evidence>
<protein>
    <submittedName>
        <fullName evidence="3">Ldh family oxidoreductase</fullName>
    </submittedName>
</protein>